<dbReference type="Gramene" id="AET4Gv20164600.16">
    <property type="protein sequence ID" value="AET4Gv20164600.16"/>
    <property type="gene ID" value="AET4Gv20164600"/>
</dbReference>
<dbReference type="Gramene" id="AET4Gv20164600.10">
    <property type="protein sequence ID" value="AET4Gv20164600.10"/>
    <property type="gene ID" value="AET4Gv20164600"/>
</dbReference>
<evidence type="ECO:0000313" key="2">
    <source>
        <dbReference type="EnsemblPlants" id="AET4Gv20164600.8"/>
    </source>
</evidence>
<dbReference type="EnsemblPlants" id="AET4Gv20164600.8">
    <property type="protein sequence ID" value="AET4Gv20164600.8"/>
    <property type="gene ID" value="AET4Gv20164600"/>
</dbReference>
<dbReference type="EnsemblPlants" id="AET4Gv20164600.5">
    <property type="protein sequence ID" value="AET4Gv20164600.5"/>
    <property type="gene ID" value="AET4Gv20164600"/>
</dbReference>
<dbReference type="EnsemblPlants" id="AET4Gv20164600.14">
    <property type="protein sequence ID" value="AET4Gv20164600.14"/>
    <property type="gene ID" value="AET4Gv20164600"/>
</dbReference>
<dbReference type="EnsemblPlants" id="AET4Gv20164600.11">
    <property type="protein sequence ID" value="AET4Gv20164600.11"/>
    <property type="gene ID" value="AET4Gv20164600"/>
</dbReference>
<dbReference type="EnsemblPlants" id="AET4Gv20164600.21">
    <property type="protein sequence ID" value="AET4Gv20164600.21"/>
    <property type="gene ID" value="AET4Gv20164600"/>
</dbReference>
<dbReference type="EnsemblPlants" id="AET4Gv20164600.2">
    <property type="protein sequence ID" value="AET4Gv20164600.2"/>
    <property type="gene ID" value="AET4Gv20164600"/>
</dbReference>
<dbReference type="Gramene" id="AET4Gv20164600.20">
    <property type="protein sequence ID" value="AET4Gv20164600.20"/>
    <property type="gene ID" value="AET4Gv20164600"/>
</dbReference>
<dbReference type="EnsemblPlants" id="AET4Gv20164600.23">
    <property type="protein sequence ID" value="AET4Gv20164600.23"/>
    <property type="gene ID" value="AET4Gv20164600"/>
</dbReference>
<dbReference type="EnsemblPlants" id="AET4Gv20164600.6">
    <property type="protein sequence ID" value="AET4Gv20164600.6"/>
    <property type="gene ID" value="AET4Gv20164600"/>
</dbReference>
<dbReference type="EnsemblPlants" id="AET4Gv20164600.15">
    <property type="protein sequence ID" value="AET4Gv20164600.15"/>
    <property type="gene ID" value="AET4Gv20164600"/>
</dbReference>
<dbReference type="Gramene" id="AET4Gv20164600.3">
    <property type="protein sequence ID" value="AET4Gv20164600.3"/>
    <property type="gene ID" value="AET4Gv20164600"/>
</dbReference>
<dbReference type="EnsemblPlants" id="AET4Gv20164600.20">
    <property type="protein sequence ID" value="AET4Gv20164600.20"/>
    <property type="gene ID" value="AET4Gv20164600"/>
</dbReference>
<dbReference type="Gramene" id="AET4Gv20164600.15">
    <property type="protein sequence ID" value="AET4Gv20164600.15"/>
    <property type="gene ID" value="AET4Gv20164600"/>
</dbReference>
<feature type="domain" description="RmlD-like substrate binding" evidence="1">
    <location>
        <begin position="9"/>
        <end position="67"/>
    </location>
</feature>
<dbReference type="Gene3D" id="3.40.50.720">
    <property type="entry name" value="NAD(P)-binding Rossmann-like Domain"/>
    <property type="match status" value="1"/>
</dbReference>
<dbReference type="PANTHER" id="PTHR43242">
    <property type="entry name" value="NAD(P)-BINDING ROSSMANN-FOLD SUPERFAMILY PROTEIN"/>
    <property type="match status" value="1"/>
</dbReference>
<dbReference type="Gramene" id="AET4Gv20164600.6">
    <property type="protein sequence ID" value="AET4Gv20164600.6"/>
    <property type="gene ID" value="AET4Gv20164600"/>
</dbReference>
<dbReference type="Gramene" id="AET4Gv20164600.14">
    <property type="protein sequence ID" value="AET4Gv20164600.14"/>
    <property type="gene ID" value="AET4Gv20164600"/>
</dbReference>
<protein>
    <recommendedName>
        <fullName evidence="1">RmlD-like substrate binding domain-containing protein</fullName>
    </recommendedName>
</protein>
<organism evidence="2 3">
    <name type="scientific">Aegilops tauschii subsp. strangulata</name>
    <name type="common">Goatgrass</name>
    <dbReference type="NCBI Taxonomy" id="200361"/>
    <lineage>
        <taxon>Eukaryota</taxon>
        <taxon>Viridiplantae</taxon>
        <taxon>Streptophyta</taxon>
        <taxon>Embryophyta</taxon>
        <taxon>Tracheophyta</taxon>
        <taxon>Spermatophyta</taxon>
        <taxon>Magnoliopsida</taxon>
        <taxon>Liliopsida</taxon>
        <taxon>Poales</taxon>
        <taxon>Poaceae</taxon>
        <taxon>BOP clade</taxon>
        <taxon>Pooideae</taxon>
        <taxon>Triticodae</taxon>
        <taxon>Triticeae</taxon>
        <taxon>Triticinae</taxon>
        <taxon>Aegilops</taxon>
    </lineage>
</organism>
<reference evidence="2" key="4">
    <citation type="submission" date="2019-03" db="UniProtKB">
        <authorList>
            <consortium name="EnsemblPlants"/>
        </authorList>
    </citation>
    <scope>IDENTIFICATION</scope>
</reference>
<evidence type="ECO:0000313" key="3">
    <source>
        <dbReference type="Proteomes" id="UP000015105"/>
    </source>
</evidence>
<dbReference type="Gramene" id="AET4Gv20164600.21">
    <property type="protein sequence ID" value="AET4Gv20164600.21"/>
    <property type="gene ID" value="AET4Gv20164600"/>
</dbReference>
<accession>A0A453HE86</accession>
<dbReference type="SUPFAM" id="SSF51735">
    <property type="entry name" value="NAD(P)-binding Rossmann-fold domains"/>
    <property type="match status" value="1"/>
</dbReference>
<dbReference type="EnsemblPlants" id="AET4Gv20164600.27">
    <property type="protein sequence ID" value="AET4Gv20164600.27"/>
    <property type="gene ID" value="AET4Gv20164600"/>
</dbReference>
<reference evidence="3" key="2">
    <citation type="journal article" date="2017" name="Nat. Plants">
        <title>The Aegilops tauschii genome reveals multiple impacts of transposons.</title>
        <authorList>
            <person name="Zhao G."/>
            <person name="Zou C."/>
            <person name="Li K."/>
            <person name="Wang K."/>
            <person name="Li T."/>
            <person name="Gao L."/>
            <person name="Zhang X."/>
            <person name="Wang H."/>
            <person name="Yang Z."/>
            <person name="Liu X."/>
            <person name="Jiang W."/>
            <person name="Mao L."/>
            <person name="Kong X."/>
            <person name="Jiao Y."/>
            <person name="Jia J."/>
        </authorList>
    </citation>
    <scope>NUCLEOTIDE SEQUENCE [LARGE SCALE GENOMIC DNA]</scope>
    <source>
        <strain evidence="3">cv. AL8/78</strain>
    </source>
</reference>
<dbReference type="EnsemblPlants" id="AET4Gv20164600.13">
    <property type="protein sequence ID" value="AET4Gv20164600.13"/>
    <property type="gene ID" value="AET4Gv20164600"/>
</dbReference>
<dbReference type="Proteomes" id="UP000015105">
    <property type="component" value="Chromosome 4D"/>
</dbReference>
<dbReference type="Pfam" id="PF04321">
    <property type="entry name" value="RmlD_sub_bind"/>
    <property type="match status" value="1"/>
</dbReference>
<dbReference type="Gramene" id="AET4Gv20164600.9">
    <property type="protein sequence ID" value="AET4Gv20164600.9"/>
    <property type="gene ID" value="AET4Gv20164600"/>
</dbReference>
<name>A0A453HE86_AEGTS</name>
<dbReference type="InterPro" id="IPR036291">
    <property type="entry name" value="NAD(P)-bd_dom_sf"/>
</dbReference>
<dbReference type="Gramene" id="AET4Gv20164600.8">
    <property type="protein sequence ID" value="AET4Gv20164600.8"/>
    <property type="gene ID" value="AET4Gv20164600"/>
</dbReference>
<dbReference type="PANTHER" id="PTHR43242:SF1">
    <property type="entry name" value="NAD(P)-BINDING ROSSMANN-FOLD SUPERFAMILY PROTEIN"/>
    <property type="match status" value="1"/>
</dbReference>
<dbReference type="EnsemblPlants" id="AET4Gv20164600.12">
    <property type="protein sequence ID" value="AET4Gv20164600.12"/>
    <property type="gene ID" value="AET4Gv20164600"/>
</dbReference>
<dbReference type="EnsemblPlants" id="AET4Gv20164600.22">
    <property type="protein sequence ID" value="AET4Gv20164600.22"/>
    <property type="gene ID" value="AET4Gv20164600"/>
</dbReference>
<proteinExistence type="predicted"/>
<dbReference type="AlphaFoldDB" id="A0A453HE86"/>
<dbReference type="Gramene" id="AET4Gv20164600.23">
    <property type="protein sequence ID" value="AET4Gv20164600.23"/>
    <property type="gene ID" value="AET4Gv20164600"/>
</dbReference>
<dbReference type="EnsemblPlants" id="AET4Gv20164600.16">
    <property type="protein sequence ID" value="AET4Gv20164600.16"/>
    <property type="gene ID" value="AET4Gv20164600"/>
</dbReference>
<sequence>MMSFGNDKTLLIHLSTDQVYEGVKSFYKEEDETLPVKMYGKSKVAAEKFITEKCSNYAILRSSIIYGP</sequence>
<dbReference type="Gramene" id="AET4Gv20164600.2">
    <property type="protein sequence ID" value="AET4Gv20164600.2"/>
    <property type="gene ID" value="AET4Gv20164600"/>
</dbReference>
<reference evidence="3" key="1">
    <citation type="journal article" date="2014" name="Science">
        <title>Ancient hybridizations among the ancestral genomes of bread wheat.</title>
        <authorList>
            <consortium name="International Wheat Genome Sequencing Consortium,"/>
            <person name="Marcussen T."/>
            <person name="Sandve S.R."/>
            <person name="Heier L."/>
            <person name="Spannagl M."/>
            <person name="Pfeifer M."/>
            <person name="Jakobsen K.S."/>
            <person name="Wulff B.B."/>
            <person name="Steuernagel B."/>
            <person name="Mayer K.F."/>
            <person name="Olsen O.A."/>
        </authorList>
    </citation>
    <scope>NUCLEOTIDE SEQUENCE [LARGE SCALE GENOMIC DNA]</scope>
    <source>
        <strain evidence="3">cv. AL8/78</strain>
    </source>
</reference>
<dbReference type="Gramene" id="AET4Gv20164600.27">
    <property type="protein sequence ID" value="AET4Gv20164600.27"/>
    <property type="gene ID" value="AET4Gv20164600"/>
</dbReference>
<keyword evidence="3" id="KW-1185">Reference proteome</keyword>
<dbReference type="Gramene" id="AET4Gv20164600.5">
    <property type="protein sequence ID" value="AET4Gv20164600.5"/>
    <property type="gene ID" value="AET4Gv20164600"/>
</dbReference>
<dbReference type="EnsemblPlants" id="AET4Gv20164600.3">
    <property type="protein sequence ID" value="AET4Gv20164600.3"/>
    <property type="gene ID" value="AET4Gv20164600"/>
</dbReference>
<reference evidence="2" key="5">
    <citation type="journal article" date="2021" name="G3 (Bethesda)">
        <title>Aegilops tauschii genome assembly Aet v5.0 features greater sequence contiguity and improved annotation.</title>
        <authorList>
            <person name="Wang L."/>
            <person name="Zhu T."/>
            <person name="Rodriguez J.C."/>
            <person name="Deal K.R."/>
            <person name="Dubcovsky J."/>
            <person name="McGuire P.E."/>
            <person name="Lux T."/>
            <person name="Spannagl M."/>
            <person name="Mayer K.F.X."/>
            <person name="Baldrich P."/>
            <person name="Meyers B.C."/>
            <person name="Huo N."/>
            <person name="Gu Y.Q."/>
            <person name="Zhou H."/>
            <person name="Devos K.M."/>
            <person name="Bennetzen J.L."/>
            <person name="Unver T."/>
            <person name="Budak H."/>
            <person name="Gulick P.J."/>
            <person name="Galiba G."/>
            <person name="Kalapos B."/>
            <person name="Nelson D.R."/>
            <person name="Li P."/>
            <person name="You F.M."/>
            <person name="Luo M.C."/>
            <person name="Dvorak J."/>
        </authorList>
    </citation>
    <scope>NUCLEOTIDE SEQUENCE [LARGE SCALE GENOMIC DNA]</scope>
    <source>
        <strain evidence="2">cv. AL8/78</strain>
    </source>
</reference>
<dbReference type="Gramene" id="AET4Gv20164600.12">
    <property type="protein sequence ID" value="AET4Gv20164600.12"/>
    <property type="gene ID" value="AET4Gv20164600"/>
</dbReference>
<evidence type="ECO:0000259" key="1">
    <source>
        <dbReference type="Pfam" id="PF04321"/>
    </source>
</evidence>
<dbReference type="Gramene" id="AET4Gv20164600.13">
    <property type="protein sequence ID" value="AET4Gv20164600.13"/>
    <property type="gene ID" value="AET4Gv20164600"/>
</dbReference>
<dbReference type="Gramene" id="AET4Gv20164600.22">
    <property type="protein sequence ID" value="AET4Gv20164600.22"/>
    <property type="gene ID" value="AET4Gv20164600"/>
</dbReference>
<dbReference type="InterPro" id="IPR029903">
    <property type="entry name" value="RmlD-like-bd"/>
</dbReference>
<reference evidence="2" key="3">
    <citation type="journal article" date="2017" name="Nature">
        <title>Genome sequence of the progenitor of the wheat D genome Aegilops tauschii.</title>
        <authorList>
            <person name="Luo M.C."/>
            <person name="Gu Y.Q."/>
            <person name="Puiu D."/>
            <person name="Wang H."/>
            <person name="Twardziok S.O."/>
            <person name="Deal K.R."/>
            <person name="Huo N."/>
            <person name="Zhu T."/>
            <person name="Wang L."/>
            <person name="Wang Y."/>
            <person name="McGuire P.E."/>
            <person name="Liu S."/>
            <person name="Long H."/>
            <person name="Ramasamy R.K."/>
            <person name="Rodriguez J.C."/>
            <person name="Van S.L."/>
            <person name="Yuan L."/>
            <person name="Wang Z."/>
            <person name="Xia Z."/>
            <person name="Xiao L."/>
            <person name="Anderson O.D."/>
            <person name="Ouyang S."/>
            <person name="Liang Y."/>
            <person name="Zimin A.V."/>
            <person name="Pertea G."/>
            <person name="Qi P."/>
            <person name="Bennetzen J.L."/>
            <person name="Dai X."/>
            <person name="Dawson M.W."/>
            <person name="Muller H.G."/>
            <person name="Kugler K."/>
            <person name="Rivarola-Duarte L."/>
            <person name="Spannagl M."/>
            <person name="Mayer K.F.X."/>
            <person name="Lu F.H."/>
            <person name="Bevan M.W."/>
            <person name="Leroy P."/>
            <person name="Li P."/>
            <person name="You F.M."/>
            <person name="Sun Q."/>
            <person name="Liu Z."/>
            <person name="Lyons E."/>
            <person name="Wicker T."/>
            <person name="Salzberg S.L."/>
            <person name="Devos K.M."/>
            <person name="Dvorak J."/>
        </authorList>
    </citation>
    <scope>NUCLEOTIDE SEQUENCE [LARGE SCALE GENOMIC DNA]</scope>
    <source>
        <strain evidence="2">cv. AL8/78</strain>
    </source>
</reference>
<dbReference type="EnsemblPlants" id="AET4Gv20164600.9">
    <property type="protein sequence ID" value="AET4Gv20164600.9"/>
    <property type="gene ID" value="AET4Gv20164600"/>
</dbReference>
<dbReference type="EnsemblPlants" id="AET4Gv20164600.10">
    <property type="protein sequence ID" value="AET4Gv20164600.10"/>
    <property type="gene ID" value="AET4Gv20164600"/>
</dbReference>
<dbReference type="Gramene" id="AET4Gv20164600.11">
    <property type="protein sequence ID" value="AET4Gv20164600.11"/>
    <property type="gene ID" value="AET4Gv20164600"/>
</dbReference>